<dbReference type="Gene3D" id="3.20.20.100">
    <property type="entry name" value="NADP-dependent oxidoreductase domain"/>
    <property type="match status" value="1"/>
</dbReference>
<gene>
    <name evidence="8" type="ORF">CLEI1391_LOCUS6172</name>
</gene>
<keyword evidence="3" id="KW-0560">Oxidoreductase</keyword>
<evidence type="ECO:0000313" key="8">
    <source>
        <dbReference type="EMBL" id="CAD8674113.1"/>
    </source>
</evidence>
<dbReference type="InterPro" id="IPR023210">
    <property type="entry name" value="NADP_OxRdtase_dom"/>
</dbReference>
<evidence type="ECO:0000256" key="4">
    <source>
        <dbReference type="PIRSR" id="PIRSR000097-1"/>
    </source>
</evidence>
<proteinExistence type="inferred from homology"/>
<evidence type="ECO:0000256" key="2">
    <source>
        <dbReference type="ARBA" id="ARBA00022857"/>
    </source>
</evidence>
<dbReference type="GO" id="GO:0016616">
    <property type="term" value="F:oxidoreductase activity, acting on the CH-OH group of donors, NAD or NADP as acceptor"/>
    <property type="evidence" value="ECO:0007669"/>
    <property type="project" value="UniProtKB-ARBA"/>
</dbReference>
<dbReference type="PIRSF" id="PIRSF000097">
    <property type="entry name" value="AKR"/>
    <property type="match status" value="1"/>
</dbReference>
<name>A0A7S0RDB2_9CHLO</name>
<keyword evidence="2" id="KW-0521">NADP</keyword>
<feature type="binding site" evidence="5">
    <location>
        <position position="127"/>
    </location>
    <ligand>
        <name>substrate</name>
    </ligand>
</feature>
<dbReference type="SUPFAM" id="SSF51430">
    <property type="entry name" value="NAD(P)-linked oxidoreductase"/>
    <property type="match status" value="1"/>
</dbReference>
<sequence length="305" mass="32732">MLDKADEIHHALDPSMKACAPSAHIELRNGVKLPRCGLGTFKAAGDEVVGAVSVALRAGIRHIDTAQIYKNEELVSEGIRASGVPRSEVFVTSKVSPYQQGTDKARAACEAMVSRLGGEYVDLALIHWPGASKTDASSPRNAALRLETWRVLEEGYRRGAFKAIGVSNYEAHHLAELLAAAEVAPMVNQFELHPRRQCRQLVQLCEQHGVAVVAYASLGCGDLLGHPTVIKVAQQLGWEPAQVLLRWGLQKGAAVIPKSVRPARIAGFAPGALLGPGSRIPDAQMRALDGMEDGHKYCWDASGIA</sequence>
<dbReference type="InterPro" id="IPR020471">
    <property type="entry name" value="AKR"/>
</dbReference>
<accession>A0A7S0RDB2</accession>
<evidence type="ECO:0000259" key="7">
    <source>
        <dbReference type="Pfam" id="PF00248"/>
    </source>
</evidence>
<feature type="active site" description="Proton donor" evidence="4">
    <location>
        <position position="69"/>
    </location>
</feature>
<evidence type="ECO:0000256" key="6">
    <source>
        <dbReference type="PIRSR" id="PIRSR000097-3"/>
    </source>
</evidence>
<feature type="site" description="Lowers pKa of active site Tyr" evidence="6">
    <location>
        <position position="94"/>
    </location>
</feature>
<reference evidence="8" key="1">
    <citation type="submission" date="2021-01" db="EMBL/GenBank/DDBJ databases">
        <authorList>
            <person name="Corre E."/>
            <person name="Pelletier E."/>
            <person name="Niang G."/>
            <person name="Scheremetjew M."/>
            <person name="Finn R."/>
            <person name="Kale V."/>
            <person name="Holt S."/>
            <person name="Cochrane G."/>
            <person name="Meng A."/>
            <person name="Brown T."/>
            <person name="Cohen L."/>
        </authorList>
    </citation>
    <scope>NUCLEOTIDE SEQUENCE</scope>
    <source>
        <strain evidence="8">SAG 11-49</strain>
    </source>
</reference>
<organism evidence="8">
    <name type="scientific">Chlamydomonas leiostraca</name>
    <dbReference type="NCBI Taxonomy" id="1034604"/>
    <lineage>
        <taxon>Eukaryota</taxon>
        <taxon>Viridiplantae</taxon>
        <taxon>Chlorophyta</taxon>
        <taxon>core chlorophytes</taxon>
        <taxon>Chlorophyceae</taxon>
        <taxon>CS clade</taxon>
        <taxon>Chlamydomonadales</taxon>
        <taxon>Chlamydomonadaceae</taxon>
        <taxon>Chlamydomonas</taxon>
    </lineage>
</organism>
<dbReference type="Pfam" id="PF00248">
    <property type="entry name" value="Aldo_ket_red"/>
    <property type="match status" value="1"/>
</dbReference>
<evidence type="ECO:0000256" key="1">
    <source>
        <dbReference type="ARBA" id="ARBA00007905"/>
    </source>
</evidence>
<dbReference type="PANTHER" id="PTHR43827:SF3">
    <property type="entry name" value="NADP-DEPENDENT OXIDOREDUCTASE DOMAIN-CONTAINING PROTEIN"/>
    <property type="match status" value="1"/>
</dbReference>
<dbReference type="PANTHER" id="PTHR43827">
    <property type="entry name" value="2,5-DIKETO-D-GLUCONIC ACID REDUCTASE"/>
    <property type="match status" value="1"/>
</dbReference>
<dbReference type="InterPro" id="IPR018170">
    <property type="entry name" value="Aldo/ket_reductase_CS"/>
</dbReference>
<dbReference type="InterPro" id="IPR036812">
    <property type="entry name" value="NAD(P)_OxRdtase_dom_sf"/>
</dbReference>
<protein>
    <recommendedName>
        <fullName evidence="7">NADP-dependent oxidoreductase domain-containing protein</fullName>
    </recommendedName>
</protein>
<dbReference type="FunFam" id="3.20.20.100:FF:000002">
    <property type="entry name" value="2,5-diketo-D-gluconic acid reductase A"/>
    <property type="match status" value="1"/>
</dbReference>
<dbReference type="PRINTS" id="PR00069">
    <property type="entry name" value="ALDKETRDTASE"/>
</dbReference>
<evidence type="ECO:0000256" key="5">
    <source>
        <dbReference type="PIRSR" id="PIRSR000097-2"/>
    </source>
</evidence>
<comment type="similarity">
    <text evidence="1">Belongs to the aldo/keto reductase family.</text>
</comment>
<evidence type="ECO:0000256" key="3">
    <source>
        <dbReference type="ARBA" id="ARBA00023002"/>
    </source>
</evidence>
<dbReference type="PROSITE" id="PS00062">
    <property type="entry name" value="ALDOKETO_REDUCTASE_2"/>
    <property type="match status" value="1"/>
</dbReference>
<dbReference type="AlphaFoldDB" id="A0A7S0RDB2"/>
<dbReference type="EMBL" id="HBFB01010879">
    <property type="protein sequence ID" value="CAD8674113.1"/>
    <property type="molecule type" value="Transcribed_RNA"/>
</dbReference>
<feature type="domain" description="NADP-dependent oxidoreductase" evidence="7">
    <location>
        <begin position="44"/>
        <end position="266"/>
    </location>
</feature>